<keyword evidence="5" id="KW-0479">Metal-binding</keyword>
<name>A0A1H2Z5G9_9RHOB</name>
<proteinExistence type="predicted"/>
<keyword evidence="7" id="KW-1185">Reference proteome</keyword>
<dbReference type="SUPFAM" id="SSF89562">
    <property type="entry name" value="RraA-like"/>
    <property type="match status" value="1"/>
</dbReference>
<evidence type="ECO:0000313" key="6">
    <source>
        <dbReference type="EMBL" id="SDX12713.1"/>
    </source>
</evidence>
<organism evidence="6 7">
    <name type="scientific">Roseicitreum antarcticum</name>
    <dbReference type="NCBI Taxonomy" id="564137"/>
    <lineage>
        <taxon>Bacteria</taxon>
        <taxon>Pseudomonadati</taxon>
        <taxon>Pseudomonadota</taxon>
        <taxon>Alphaproteobacteria</taxon>
        <taxon>Rhodobacterales</taxon>
        <taxon>Paracoccaceae</taxon>
        <taxon>Roseicitreum</taxon>
    </lineage>
</organism>
<accession>A0A1H2Z5G9</accession>
<evidence type="ECO:0000313" key="7">
    <source>
        <dbReference type="Proteomes" id="UP000198539"/>
    </source>
</evidence>
<evidence type="ECO:0000256" key="3">
    <source>
        <dbReference type="ARBA" id="ARBA00029596"/>
    </source>
</evidence>
<dbReference type="STRING" id="564137.SAMN04488238_105255"/>
<keyword evidence="5" id="KW-0460">Magnesium</keyword>
<dbReference type="CDD" id="cd16841">
    <property type="entry name" value="RraA_family"/>
    <property type="match status" value="1"/>
</dbReference>
<feature type="binding site" evidence="5">
    <location>
        <begin position="94"/>
        <end position="97"/>
    </location>
    <ligand>
        <name>substrate</name>
    </ligand>
</feature>
<dbReference type="AlphaFoldDB" id="A0A1H2Z5G9"/>
<comment type="cofactor">
    <cofactor evidence="1">
        <name>a divalent metal cation</name>
        <dbReference type="ChEBI" id="CHEBI:60240"/>
    </cofactor>
</comment>
<dbReference type="Proteomes" id="UP000198539">
    <property type="component" value="Unassembled WGS sequence"/>
</dbReference>
<feature type="binding site" evidence="5">
    <location>
        <position position="117"/>
    </location>
    <ligand>
        <name>Mg(2+)</name>
        <dbReference type="ChEBI" id="CHEBI:18420"/>
    </ligand>
</feature>
<dbReference type="InterPro" id="IPR036704">
    <property type="entry name" value="RraA/RraA-like_sf"/>
</dbReference>
<evidence type="ECO:0000256" key="4">
    <source>
        <dbReference type="ARBA" id="ARBA00030169"/>
    </source>
</evidence>
<dbReference type="Pfam" id="PF03737">
    <property type="entry name" value="RraA-like"/>
    <property type="match status" value="1"/>
</dbReference>
<evidence type="ECO:0000256" key="5">
    <source>
        <dbReference type="PIRSR" id="PIRSR605493-1"/>
    </source>
</evidence>
<dbReference type="RefSeq" id="WP_092888934.1">
    <property type="nucleotide sequence ID" value="NZ_CP061502.1"/>
</dbReference>
<gene>
    <name evidence="6" type="ORF">SAMN04488238_105255</name>
</gene>
<reference evidence="6 7" key="1">
    <citation type="submission" date="2016-10" db="EMBL/GenBank/DDBJ databases">
        <authorList>
            <person name="de Groot N.N."/>
        </authorList>
    </citation>
    <scope>NUCLEOTIDE SEQUENCE [LARGE SCALE GENOMIC DNA]</scope>
    <source>
        <strain evidence="6 7">CGMCC 1.8894</strain>
    </source>
</reference>
<sequence length="224" mass="22514">MTFKLDPMPTPVADPLLARLAGFETVLFGHFLDRGLMDPGIAPAAPVTRVVGTAVTLSLPGLDSTLLHHAAGLLRPGDILVIDRRGDRSAACLGGGVARAIVNAGAAGVVIDGCHTDTSELAAMGLPVFSRGASALTTRLQRLGGALNRPVSVGGVPVLAGDAILADALGVVAFHISELEASLTRADALLALTTRTIAGVEGGALIGALSGASDMVNGFLDTGR</sequence>
<dbReference type="OrthoDB" id="9812532at2"/>
<protein>
    <recommendedName>
        <fullName evidence="2">Putative 4-hydroxy-4-methyl-2-oxoglutarate aldolase</fullName>
    </recommendedName>
    <alternativeName>
        <fullName evidence="3">Regulator of ribonuclease activity homolog</fullName>
    </alternativeName>
    <alternativeName>
        <fullName evidence="4">RraA-like protein</fullName>
    </alternativeName>
</protein>
<comment type="cofactor">
    <cofactor evidence="5">
        <name>Mg(2+)</name>
        <dbReference type="ChEBI" id="CHEBI:18420"/>
    </cofactor>
</comment>
<dbReference type="EMBL" id="FNOM01000005">
    <property type="protein sequence ID" value="SDX12713.1"/>
    <property type="molecule type" value="Genomic_DNA"/>
</dbReference>
<evidence type="ECO:0000256" key="1">
    <source>
        <dbReference type="ARBA" id="ARBA00001968"/>
    </source>
</evidence>
<evidence type="ECO:0000256" key="2">
    <source>
        <dbReference type="ARBA" id="ARBA00016549"/>
    </source>
</evidence>
<dbReference type="Gene3D" id="3.50.30.40">
    <property type="entry name" value="Ribonuclease E inhibitor RraA/RraA-like"/>
    <property type="match status" value="1"/>
</dbReference>
<dbReference type="PANTHER" id="PTHR33254">
    <property type="entry name" value="4-HYDROXY-4-METHYL-2-OXOGLUTARATE ALDOLASE 3-RELATED"/>
    <property type="match status" value="1"/>
</dbReference>
<dbReference type="GO" id="GO:0046872">
    <property type="term" value="F:metal ion binding"/>
    <property type="evidence" value="ECO:0007669"/>
    <property type="project" value="UniProtKB-KW"/>
</dbReference>
<dbReference type="InterPro" id="IPR005493">
    <property type="entry name" value="RraA/RraA-like"/>
</dbReference>
<dbReference type="PANTHER" id="PTHR33254:SF4">
    <property type="entry name" value="4-HYDROXY-4-METHYL-2-OXOGLUTARATE ALDOLASE 3-RELATED"/>
    <property type="match status" value="1"/>
</dbReference>